<dbReference type="InterPro" id="IPR036390">
    <property type="entry name" value="WH_DNA-bd_sf"/>
</dbReference>
<dbReference type="InterPro" id="IPR000835">
    <property type="entry name" value="HTH_MarR-typ"/>
</dbReference>
<dbReference type="RefSeq" id="WP_014277921.1">
    <property type="nucleotide sequence ID" value="NC_016641.1"/>
</dbReference>
<dbReference type="eggNOG" id="COG1846">
    <property type="taxonomic scope" value="Bacteria"/>
</dbReference>
<sequence length="153" mass="17645">MHTKSNNEFLDNWISLTNIHTSINNKLESALIENYSLSLKEFYVLYFLYQTSDKQLRLQQLQELVGLSQSAISRLVVRMEAKSCGALQRHVCEDDRRGVYTGLTELGEQKLERALITFNEIFQSAILKDGLQRELKSLVQKCDVERKDESASQ</sequence>
<keyword evidence="2" id="KW-0238">DNA-binding</keyword>
<name>G7VXW0_PAETH</name>
<protein>
    <submittedName>
        <fullName evidence="5">MarR family transcriptional regulator</fullName>
    </submittedName>
</protein>
<dbReference type="InterPro" id="IPR036388">
    <property type="entry name" value="WH-like_DNA-bd_sf"/>
</dbReference>
<dbReference type="EMBL" id="CP003107">
    <property type="protein sequence ID" value="AET57138.1"/>
    <property type="molecule type" value="Genomic_DNA"/>
</dbReference>
<reference evidence="6" key="1">
    <citation type="submission" date="2011-11" db="EMBL/GenBank/DDBJ databases">
        <title>Complete sequence of Paenibacillus terrae HPL-003.</title>
        <authorList>
            <person name="Shin S.H."/>
            <person name="Kim S."/>
            <person name="Kim J.Y."/>
        </authorList>
    </citation>
    <scope>NUCLEOTIDE SEQUENCE [LARGE SCALE GENOMIC DNA]</scope>
    <source>
        <strain evidence="6">HPL-003</strain>
    </source>
</reference>
<evidence type="ECO:0000313" key="5">
    <source>
        <dbReference type="EMBL" id="AET57138.1"/>
    </source>
</evidence>
<dbReference type="SUPFAM" id="SSF46785">
    <property type="entry name" value="Winged helix' DNA-binding domain"/>
    <property type="match status" value="1"/>
</dbReference>
<dbReference type="PANTHER" id="PTHR33164">
    <property type="entry name" value="TRANSCRIPTIONAL REGULATOR, MARR FAMILY"/>
    <property type="match status" value="1"/>
</dbReference>
<dbReference type="InterPro" id="IPR039422">
    <property type="entry name" value="MarR/SlyA-like"/>
</dbReference>
<evidence type="ECO:0000256" key="1">
    <source>
        <dbReference type="ARBA" id="ARBA00023015"/>
    </source>
</evidence>
<evidence type="ECO:0000256" key="2">
    <source>
        <dbReference type="ARBA" id="ARBA00023125"/>
    </source>
</evidence>
<dbReference type="Gene3D" id="1.10.10.10">
    <property type="entry name" value="Winged helix-like DNA-binding domain superfamily/Winged helix DNA-binding domain"/>
    <property type="match status" value="1"/>
</dbReference>
<organism evidence="5 6">
    <name type="scientific">Paenibacillus terrae (strain HPL-003)</name>
    <dbReference type="NCBI Taxonomy" id="985665"/>
    <lineage>
        <taxon>Bacteria</taxon>
        <taxon>Bacillati</taxon>
        <taxon>Bacillota</taxon>
        <taxon>Bacilli</taxon>
        <taxon>Bacillales</taxon>
        <taxon>Paenibacillaceae</taxon>
        <taxon>Paenibacillus</taxon>
    </lineage>
</organism>
<gene>
    <name evidence="5" type="ordered locus">HPL003_01770</name>
</gene>
<dbReference type="InterPro" id="IPR055166">
    <property type="entry name" value="Transc_reg_Sar_Rot_HTH"/>
</dbReference>
<feature type="domain" description="HTH marR-type" evidence="4">
    <location>
        <begin position="30"/>
        <end position="135"/>
    </location>
</feature>
<dbReference type="STRING" id="985665.HPL003_01770"/>
<dbReference type="PANTHER" id="PTHR33164:SF57">
    <property type="entry name" value="MARR-FAMILY TRANSCRIPTIONAL REGULATOR"/>
    <property type="match status" value="1"/>
</dbReference>
<keyword evidence="3" id="KW-0804">Transcription</keyword>
<evidence type="ECO:0000313" key="6">
    <source>
        <dbReference type="Proteomes" id="UP000005876"/>
    </source>
</evidence>
<keyword evidence="1" id="KW-0805">Transcription regulation</keyword>
<dbReference type="OrthoDB" id="5195026at2"/>
<evidence type="ECO:0000256" key="3">
    <source>
        <dbReference type="ARBA" id="ARBA00023163"/>
    </source>
</evidence>
<dbReference type="GO" id="GO:0006950">
    <property type="term" value="P:response to stress"/>
    <property type="evidence" value="ECO:0007669"/>
    <property type="project" value="TreeGrafter"/>
</dbReference>
<dbReference type="HOGENOM" id="CLU_083287_2_4_9"/>
<accession>G7VXW0</accession>
<dbReference type="SMART" id="SM00347">
    <property type="entry name" value="HTH_MARR"/>
    <property type="match status" value="1"/>
</dbReference>
<dbReference type="GO" id="GO:0003700">
    <property type="term" value="F:DNA-binding transcription factor activity"/>
    <property type="evidence" value="ECO:0007669"/>
    <property type="project" value="InterPro"/>
</dbReference>
<dbReference type="GO" id="GO:0003677">
    <property type="term" value="F:DNA binding"/>
    <property type="evidence" value="ECO:0007669"/>
    <property type="project" value="UniProtKB-KW"/>
</dbReference>
<dbReference type="AlphaFoldDB" id="G7VXW0"/>
<reference key="2">
    <citation type="submission" date="2011-11" db="EMBL/GenBank/DDBJ databases">
        <authorList>
            <person name="Shin S.H."/>
            <person name="Kim S."/>
            <person name="Kim J.Y."/>
        </authorList>
    </citation>
    <scope>NUCLEOTIDE SEQUENCE</scope>
    <source>
        <strain>HPL-003</strain>
    </source>
</reference>
<evidence type="ECO:0000259" key="4">
    <source>
        <dbReference type="SMART" id="SM00347"/>
    </source>
</evidence>
<dbReference type="Pfam" id="PF22381">
    <property type="entry name" value="Staph_reg_Sar_Rot"/>
    <property type="match status" value="1"/>
</dbReference>
<dbReference type="KEGG" id="pta:HPL003_01770"/>
<reference evidence="5 6" key="3">
    <citation type="journal article" date="2012" name="J. Bacteriol.">
        <title>Genome Sequence of Paenibacillus terrae HPL-003, a Xylanase-Producing Bacterium Isolated from Soil Found in Forest Residue.</title>
        <authorList>
            <person name="Shin S.H."/>
            <person name="Kim S."/>
            <person name="Kim J.Y."/>
            <person name="Song H.Y."/>
            <person name="Cho S.J."/>
            <person name="Kim D.R."/>
            <person name="Lee K.I."/>
            <person name="Lim H.K."/>
            <person name="Park N.J."/>
            <person name="Hwang I.T."/>
            <person name="Yang K.S."/>
        </authorList>
    </citation>
    <scope>NUCLEOTIDE SEQUENCE [LARGE SCALE GENOMIC DNA]</scope>
    <source>
        <strain evidence="5 6">HPL-003</strain>
    </source>
</reference>
<proteinExistence type="predicted"/>
<dbReference type="Proteomes" id="UP000005876">
    <property type="component" value="Chromosome"/>
</dbReference>